<dbReference type="Proteomes" id="UP000612893">
    <property type="component" value="Unassembled WGS sequence"/>
</dbReference>
<organism evidence="1 2">
    <name type="scientific">Candidatus Nephthysia bennettiae</name>
    <dbReference type="NCBI Taxonomy" id="3127016"/>
    <lineage>
        <taxon>Bacteria</taxon>
        <taxon>Bacillati</taxon>
        <taxon>Candidatus Dormiibacterota</taxon>
        <taxon>Candidatus Dormibacteria</taxon>
        <taxon>Candidatus Dormibacterales</taxon>
        <taxon>Candidatus Dormibacteraceae</taxon>
        <taxon>Candidatus Nephthysia</taxon>
    </lineage>
</organism>
<sequence length="87" mass="9033">MATGNTGLLIIRAYSEAGSSSPLRAQIRLTRDVSAGIELTLNLADTEGVVQAVRTWLDGVLEVLPVVSASAPVFPRASSAAPCVTPR</sequence>
<comment type="caution">
    <text evidence="1">The sequence shown here is derived from an EMBL/GenBank/DDBJ whole genome shotgun (WGS) entry which is preliminary data.</text>
</comment>
<dbReference type="RefSeq" id="WP_338205631.1">
    <property type="nucleotide sequence ID" value="NZ_JAEKNR010000243.1"/>
</dbReference>
<evidence type="ECO:0000313" key="1">
    <source>
        <dbReference type="EMBL" id="MBJ7601405.1"/>
    </source>
</evidence>
<protein>
    <submittedName>
        <fullName evidence="1">Uncharacterized protein</fullName>
    </submittedName>
</protein>
<reference evidence="1" key="1">
    <citation type="submission" date="2020-10" db="EMBL/GenBank/DDBJ databases">
        <title>Ca. Dormibacterota MAGs.</title>
        <authorList>
            <person name="Montgomery K."/>
        </authorList>
    </citation>
    <scope>NUCLEOTIDE SEQUENCE [LARGE SCALE GENOMIC DNA]</scope>
    <source>
        <strain evidence="1">SC8812_S17_10</strain>
    </source>
</reference>
<gene>
    <name evidence="1" type="ORF">JF922_25445</name>
</gene>
<dbReference type="AlphaFoldDB" id="A0A934KAR0"/>
<dbReference type="EMBL" id="JAEKNR010000243">
    <property type="protein sequence ID" value="MBJ7601405.1"/>
    <property type="molecule type" value="Genomic_DNA"/>
</dbReference>
<accession>A0A934KAR0</accession>
<proteinExistence type="predicted"/>
<keyword evidence="2" id="KW-1185">Reference proteome</keyword>
<name>A0A934KAR0_9BACT</name>
<evidence type="ECO:0000313" key="2">
    <source>
        <dbReference type="Proteomes" id="UP000612893"/>
    </source>
</evidence>